<dbReference type="EMBL" id="JAEHJZ010000046">
    <property type="protein sequence ID" value="MBJ7882403.1"/>
    <property type="molecule type" value="Genomic_DNA"/>
</dbReference>
<evidence type="ECO:0000259" key="1">
    <source>
        <dbReference type="PROSITE" id="PS51352"/>
    </source>
</evidence>
<dbReference type="AlphaFoldDB" id="A0A934NJE1"/>
<dbReference type="InterPro" id="IPR036249">
    <property type="entry name" value="Thioredoxin-like_sf"/>
</dbReference>
<dbReference type="GO" id="GO:0016491">
    <property type="term" value="F:oxidoreductase activity"/>
    <property type="evidence" value="ECO:0007669"/>
    <property type="project" value="InterPro"/>
</dbReference>
<name>A0A934NJE1_9FLAO</name>
<dbReference type="Proteomes" id="UP000662373">
    <property type="component" value="Unassembled WGS sequence"/>
</dbReference>
<dbReference type="PROSITE" id="PS51352">
    <property type="entry name" value="THIOREDOXIN_2"/>
    <property type="match status" value="1"/>
</dbReference>
<sequence length="175" mass="20322">MRISGLLLLILLASCKNETNGNQDVETNEEIEITMLPDLEVYDFEGLKPLLKTASDSVYVINFWATWCAPCIKEMPYFEAINKNYKDKKVVVTLVSLDFPKKYDSHLKPFIRDNNIKSRVVVLNDADSNTWIPEIHPDWSGAIPATLIYNKHKRAFYEQPFTYKELETELQKFLN</sequence>
<keyword evidence="3" id="KW-1185">Reference proteome</keyword>
<dbReference type="PROSITE" id="PS51257">
    <property type="entry name" value="PROKAR_LIPOPROTEIN"/>
    <property type="match status" value="1"/>
</dbReference>
<dbReference type="CDD" id="cd02966">
    <property type="entry name" value="TlpA_like_family"/>
    <property type="match status" value="1"/>
</dbReference>
<dbReference type="RefSeq" id="WP_199602387.1">
    <property type="nucleotide sequence ID" value="NZ_JAEHJZ010000046.1"/>
</dbReference>
<evidence type="ECO:0000313" key="2">
    <source>
        <dbReference type="EMBL" id="MBJ7882403.1"/>
    </source>
</evidence>
<feature type="domain" description="Thioredoxin" evidence="1">
    <location>
        <begin position="30"/>
        <end position="175"/>
    </location>
</feature>
<accession>A0A934NJE1</accession>
<dbReference type="SUPFAM" id="SSF52833">
    <property type="entry name" value="Thioredoxin-like"/>
    <property type="match status" value="1"/>
</dbReference>
<dbReference type="InterPro" id="IPR000866">
    <property type="entry name" value="AhpC/TSA"/>
</dbReference>
<dbReference type="InterPro" id="IPR013766">
    <property type="entry name" value="Thioredoxin_domain"/>
</dbReference>
<dbReference type="GO" id="GO:0016209">
    <property type="term" value="F:antioxidant activity"/>
    <property type="evidence" value="ECO:0007669"/>
    <property type="project" value="InterPro"/>
</dbReference>
<dbReference type="Pfam" id="PF00578">
    <property type="entry name" value="AhpC-TSA"/>
    <property type="match status" value="1"/>
</dbReference>
<reference evidence="2 3" key="1">
    <citation type="submission" date="2020-09" db="EMBL/GenBank/DDBJ databases">
        <title>Draft genome of Gelidibacter salicanalis PAMC21136.</title>
        <authorList>
            <person name="Park H."/>
        </authorList>
    </citation>
    <scope>NUCLEOTIDE SEQUENCE [LARGE SCALE GENOMIC DNA]</scope>
    <source>
        <strain evidence="2 3">PAMC21136</strain>
    </source>
</reference>
<dbReference type="PANTHER" id="PTHR42852">
    <property type="entry name" value="THIOL:DISULFIDE INTERCHANGE PROTEIN DSBE"/>
    <property type="match status" value="1"/>
</dbReference>
<evidence type="ECO:0000313" key="3">
    <source>
        <dbReference type="Proteomes" id="UP000662373"/>
    </source>
</evidence>
<proteinExistence type="predicted"/>
<organism evidence="2 3">
    <name type="scientific">Gelidibacter salicanalis</name>
    <dbReference type="NCBI Taxonomy" id="291193"/>
    <lineage>
        <taxon>Bacteria</taxon>
        <taxon>Pseudomonadati</taxon>
        <taxon>Bacteroidota</taxon>
        <taxon>Flavobacteriia</taxon>
        <taxon>Flavobacteriales</taxon>
        <taxon>Flavobacteriaceae</taxon>
        <taxon>Gelidibacter</taxon>
    </lineage>
</organism>
<dbReference type="InterPro" id="IPR050553">
    <property type="entry name" value="Thioredoxin_ResA/DsbE_sf"/>
</dbReference>
<gene>
    <name evidence="2" type="ORF">JEM65_17345</name>
</gene>
<dbReference type="PANTHER" id="PTHR42852:SF17">
    <property type="entry name" value="THIOREDOXIN-LIKE PROTEIN HI_1115"/>
    <property type="match status" value="1"/>
</dbReference>
<dbReference type="Gene3D" id="3.40.30.10">
    <property type="entry name" value="Glutaredoxin"/>
    <property type="match status" value="1"/>
</dbReference>
<comment type="caution">
    <text evidence="2">The sequence shown here is derived from an EMBL/GenBank/DDBJ whole genome shotgun (WGS) entry which is preliminary data.</text>
</comment>
<protein>
    <submittedName>
        <fullName evidence="2">TlpA family protein disulfide reductase</fullName>
    </submittedName>
</protein>